<dbReference type="Proteomes" id="UP000027135">
    <property type="component" value="Unassembled WGS sequence"/>
</dbReference>
<dbReference type="InParanoid" id="A0A067RA12"/>
<feature type="region of interest" description="Disordered" evidence="1">
    <location>
        <begin position="53"/>
        <end position="75"/>
    </location>
</feature>
<evidence type="ECO:0000313" key="3">
    <source>
        <dbReference type="Proteomes" id="UP000027135"/>
    </source>
</evidence>
<dbReference type="AlphaFoldDB" id="A0A067RA12"/>
<sequence>MRGRTHKYVLPQNYPLNQYFNHVFRKICHALKKAAICGSETLVCSQQIRTALPPRTTSSTAKSRKPQSRNQPTASACISERNRYFEFSCHQISVLRRNQHSIRHGHVRTA</sequence>
<proteinExistence type="predicted"/>
<protein>
    <submittedName>
        <fullName evidence="2">Uncharacterized protein</fullName>
    </submittedName>
</protein>
<reference evidence="2 3" key="1">
    <citation type="journal article" date="2014" name="Nat. Commun.">
        <title>Molecular traces of alternative social organization in a termite genome.</title>
        <authorList>
            <person name="Terrapon N."/>
            <person name="Li C."/>
            <person name="Robertson H.M."/>
            <person name="Ji L."/>
            <person name="Meng X."/>
            <person name="Booth W."/>
            <person name="Chen Z."/>
            <person name="Childers C.P."/>
            <person name="Glastad K.M."/>
            <person name="Gokhale K."/>
            <person name="Gowin J."/>
            <person name="Gronenberg W."/>
            <person name="Hermansen R.A."/>
            <person name="Hu H."/>
            <person name="Hunt B.G."/>
            <person name="Huylmans A.K."/>
            <person name="Khalil S.M."/>
            <person name="Mitchell R.D."/>
            <person name="Munoz-Torres M.C."/>
            <person name="Mustard J.A."/>
            <person name="Pan H."/>
            <person name="Reese J.T."/>
            <person name="Scharf M.E."/>
            <person name="Sun F."/>
            <person name="Vogel H."/>
            <person name="Xiao J."/>
            <person name="Yang W."/>
            <person name="Yang Z."/>
            <person name="Yang Z."/>
            <person name="Zhou J."/>
            <person name="Zhu J."/>
            <person name="Brent C.S."/>
            <person name="Elsik C.G."/>
            <person name="Goodisman M.A."/>
            <person name="Liberles D.A."/>
            <person name="Roe R.M."/>
            <person name="Vargo E.L."/>
            <person name="Vilcinskas A."/>
            <person name="Wang J."/>
            <person name="Bornberg-Bauer E."/>
            <person name="Korb J."/>
            <person name="Zhang G."/>
            <person name="Liebig J."/>
        </authorList>
    </citation>
    <scope>NUCLEOTIDE SEQUENCE [LARGE SCALE GENOMIC DNA]</scope>
    <source>
        <tissue evidence="2">Whole organism</tissue>
    </source>
</reference>
<accession>A0A067RA12</accession>
<gene>
    <name evidence="2" type="ORF">L798_06632</name>
</gene>
<keyword evidence="3" id="KW-1185">Reference proteome</keyword>
<name>A0A067RA12_ZOONE</name>
<organism evidence="2 3">
    <name type="scientific">Zootermopsis nevadensis</name>
    <name type="common">Dampwood termite</name>
    <dbReference type="NCBI Taxonomy" id="136037"/>
    <lineage>
        <taxon>Eukaryota</taxon>
        <taxon>Metazoa</taxon>
        <taxon>Ecdysozoa</taxon>
        <taxon>Arthropoda</taxon>
        <taxon>Hexapoda</taxon>
        <taxon>Insecta</taxon>
        <taxon>Pterygota</taxon>
        <taxon>Neoptera</taxon>
        <taxon>Polyneoptera</taxon>
        <taxon>Dictyoptera</taxon>
        <taxon>Blattodea</taxon>
        <taxon>Blattoidea</taxon>
        <taxon>Termitoidae</taxon>
        <taxon>Termopsidae</taxon>
        <taxon>Zootermopsis</taxon>
    </lineage>
</organism>
<dbReference type="EMBL" id="KK852644">
    <property type="protein sequence ID" value="KDR19541.1"/>
    <property type="molecule type" value="Genomic_DNA"/>
</dbReference>
<evidence type="ECO:0000256" key="1">
    <source>
        <dbReference type="SAM" id="MobiDB-lite"/>
    </source>
</evidence>
<evidence type="ECO:0000313" key="2">
    <source>
        <dbReference type="EMBL" id="KDR19541.1"/>
    </source>
</evidence>